<sequence>MTDNEGTLRDTAQRKKDVLARLEKEVDIWVASADGDGRPYLVPLAFLWDGDSVWLCTRRTNPTGRNLAAGGRTRLALGDTRDVVLVDGEVTTHPSDDVPVAAIEAFAAKCGWDPRTSGSAYVWFRVRPVAVEAWYEEPELAGRHIMREGVWVDEQA</sequence>
<accession>A0A7W7U8G3</accession>
<dbReference type="InterPro" id="IPR012349">
    <property type="entry name" value="Split_barrel_FMN-bd"/>
</dbReference>
<proteinExistence type="predicted"/>
<feature type="domain" description="Pyridoxamine 5'-phosphate oxidase N-terminal" evidence="1">
    <location>
        <begin position="19"/>
        <end position="134"/>
    </location>
</feature>
<dbReference type="InterPro" id="IPR011576">
    <property type="entry name" value="Pyridox_Oxase_N"/>
</dbReference>
<name>A0A7W7U8G3_9ACTN</name>
<dbReference type="EMBL" id="JACHJY010000016">
    <property type="protein sequence ID" value="MBB4986992.1"/>
    <property type="molecule type" value="Genomic_DNA"/>
</dbReference>
<organism evidence="2 3">
    <name type="scientific">Streptomyces nymphaeiformis</name>
    <dbReference type="NCBI Taxonomy" id="2663842"/>
    <lineage>
        <taxon>Bacteria</taxon>
        <taxon>Bacillati</taxon>
        <taxon>Actinomycetota</taxon>
        <taxon>Actinomycetes</taxon>
        <taxon>Kitasatosporales</taxon>
        <taxon>Streptomycetaceae</taxon>
        <taxon>Streptomyces</taxon>
    </lineage>
</organism>
<keyword evidence="3" id="KW-1185">Reference proteome</keyword>
<reference evidence="2 3" key="1">
    <citation type="submission" date="2020-08" db="EMBL/GenBank/DDBJ databases">
        <title>Genomic Encyclopedia of Type Strains, Phase III (KMG-III): the genomes of soil and plant-associated and newly described type strains.</title>
        <authorList>
            <person name="Whitman W."/>
        </authorList>
    </citation>
    <scope>NUCLEOTIDE SEQUENCE [LARGE SCALE GENOMIC DNA]</scope>
    <source>
        <strain evidence="2 3">SFB5A</strain>
    </source>
</reference>
<evidence type="ECO:0000313" key="2">
    <source>
        <dbReference type="EMBL" id="MBB4986992.1"/>
    </source>
</evidence>
<dbReference type="Pfam" id="PF01243">
    <property type="entry name" value="PNPOx_N"/>
    <property type="match status" value="1"/>
</dbReference>
<dbReference type="AlphaFoldDB" id="A0A7W7U8G3"/>
<evidence type="ECO:0000259" key="1">
    <source>
        <dbReference type="Pfam" id="PF01243"/>
    </source>
</evidence>
<dbReference type="SUPFAM" id="SSF50475">
    <property type="entry name" value="FMN-binding split barrel"/>
    <property type="match status" value="1"/>
</dbReference>
<dbReference type="Proteomes" id="UP000582643">
    <property type="component" value="Unassembled WGS sequence"/>
</dbReference>
<protein>
    <recommendedName>
        <fullName evidence="1">Pyridoxamine 5'-phosphate oxidase N-terminal domain-containing protein</fullName>
    </recommendedName>
</protein>
<dbReference type="Gene3D" id="2.30.110.10">
    <property type="entry name" value="Electron Transport, Fmn-binding Protein, Chain A"/>
    <property type="match status" value="1"/>
</dbReference>
<evidence type="ECO:0000313" key="3">
    <source>
        <dbReference type="Proteomes" id="UP000582643"/>
    </source>
</evidence>
<comment type="caution">
    <text evidence="2">The sequence shown here is derived from an EMBL/GenBank/DDBJ whole genome shotgun (WGS) entry which is preliminary data.</text>
</comment>
<dbReference type="RefSeq" id="WP_116157757.1">
    <property type="nucleotide sequence ID" value="NZ_JACHJY010000016.1"/>
</dbReference>
<gene>
    <name evidence="2" type="ORF">GGE06_007964</name>
</gene>